<protein>
    <recommendedName>
        <fullName evidence="2">Polysaccharide lyase 14 domain-containing protein</fullName>
    </recommendedName>
</protein>
<evidence type="ECO:0000313" key="4">
    <source>
        <dbReference type="Proteomes" id="UP001169760"/>
    </source>
</evidence>
<comment type="caution">
    <text evidence="3">The sequence shown here is derived from an EMBL/GenBank/DDBJ whole genome shotgun (WGS) entry which is preliminary data.</text>
</comment>
<feature type="chain" id="PRO_5043958916" description="Polysaccharide lyase 14 domain-containing protein" evidence="1">
    <location>
        <begin position="21"/>
        <end position="304"/>
    </location>
</feature>
<dbReference type="Pfam" id="PF21294">
    <property type="entry name" value="Polysacc_lyase_14"/>
    <property type="match status" value="1"/>
</dbReference>
<keyword evidence="1" id="KW-0732">Signal</keyword>
<sequence length="304" mass="33896">MRTQLVLISTLLALPFTALNASPLECTNWQTAHPNWLWCDDFEVDSSLEENYFEVYRANGRYGVDSEEAFGGNASLRSDWVPGSSDAGNLKFSFGRTPVAQKRYTDTNFETVHWRFYMKTDSRWQGQGNKIARAISFAGNNWSQAMIAHLWQGSNLNIAIDPASGTARPASSNAIATTGYNDFNNLKWLGKAEGTTDIYSDENKTNWHCIEVGVELNTLGQADGAFKLWINDELEAERTNLNWRSSFDTYGINAIFLENYKGGGSSAEQSRFVDNLVISTEKIGCVNALPSPPITPPNFDVEEK</sequence>
<dbReference type="EMBL" id="JAUOPB010000019">
    <property type="protein sequence ID" value="MDO6424855.1"/>
    <property type="molecule type" value="Genomic_DNA"/>
</dbReference>
<dbReference type="InterPro" id="IPR048958">
    <property type="entry name" value="Polysacc_lyase_14"/>
</dbReference>
<organism evidence="3 4">
    <name type="scientific">Saccharophagus degradans</name>
    <dbReference type="NCBI Taxonomy" id="86304"/>
    <lineage>
        <taxon>Bacteria</taxon>
        <taxon>Pseudomonadati</taxon>
        <taxon>Pseudomonadota</taxon>
        <taxon>Gammaproteobacteria</taxon>
        <taxon>Cellvibrionales</taxon>
        <taxon>Cellvibrionaceae</taxon>
        <taxon>Saccharophagus</taxon>
    </lineage>
</organism>
<name>A0AAW7XB59_9GAMM</name>
<accession>A0AAW7XB59</accession>
<dbReference type="RefSeq" id="WP_303494091.1">
    <property type="nucleotide sequence ID" value="NZ_JAUOPB010000019.1"/>
</dbReference>
<feature type="signal peptide" evidence="1">
    <location>
        <begin position="1"/>
        <end position="20"/>
    </location>
</feature>
<evidence type="ECO:0000256" key="1">
    <source>
        <dbReference type="SAM" id="SignalP"/>
    </source>
</evidence>
<proteinExistence type="predicted"/>
<evidence type="ECO:0000313" key="3">
    <source>
        <dbReference type="EMBL" id="MDO6424855.1"/>
    </source>
</evidence>
<dbReference type="Proteomes" id="UP001169760">
    <property type="component" value="Unassembled WGS sequence"/>
</dbReference>
<reference evidence="3" key="1">
    <citation type="submission" date="2023-07" db="EMBL/GenBank/DDBJ databases">
        <title>Genome content predicts the carbon catabolic preferences of heterotrophic bacteria.</title>
        <authorList>
            <person name="Gralka M."/>
        </authorList>
    </citation>
    <scope>NUCLEOTIDE SEQUENCE</scope>
    <source>
        <strain evidence="3">I3M17_2</strain>
    </source>
</reference>
<dbReference type="Gene3D" id="2.60.120.200">
    <property type="match status" value="1"/>
</dbReference>
<dbReference type="AlphaFoldDB" id="A0AAW7XB59"/>
<gene>
    <name evidence="3" type="ORF">Q4521_20365</name>
</gene>
<evidence type="ECO:0000259" key="2">
    <source>
        <dbReference type="Pfam" id="PF21294"/>
    </source>
</evidence>
<feature type="domain" description="Polysaccharide lyase 14" evidence="2">
    <location>
        <begin position="204"/>
        <end position="266"/>
    </location>
</feature>